<proteinExistence type="predicted"/>
<dbReference type="InterPro" id="IPR036249">
    <property type="entry name" value="Thioredoxin-like_sf"/>
</dbReference>
<organism evidence="1 2">
    <name type="scientific">Cohnella zeiphila</name>
    <dbReference type="NCBI Taxonomy" id="2761120"/>
    <lineage>
        <taxon>Bacteria</taxon>
        <taxon>Bacillati</taxon>
        <taxon>Bacillota</taxon>
        <taxon>Bacilli</taxon>
        <taxon>Bacillales</taxon>
        <taxon>Paenibacillaceae</taxon>
        <taxon>Cohnella</taxon>
    </lineage>
</organism>
<evidence type="ECO:0000313" key="1">
    <source>
        <dbReference type="EMBL" id="MBB6730252.1"/>
    </source>
</evidence>
<dbReference type="InterPro" id="IPR022551">
    <property type="entry name" value="BrxC"/>
</dbReference>
<dbReference type="EMBL" id="JACJVO010000006">
    <property type="protein sequence ID" value="MBB6730252.1"/>
    <property type="molecule type" value="Genomic_DNA"/>
</dbReference>
<accession>A0A7X0VUG7</accession>
<dbReference type="AlphaFoldDB" id="A0A7X0VUG7"/>
<dbReference type="Pfam" id="PF11009">
    <property type="entry name" value="BrxC"/>
    <property type="match status" value="1"/>
</dbReference>
<dbReference type="Gene3D" id="3.40.30.10">
    <property type="entry name" value="Glutaredoxin"/>
    <property type="match status" value="1"/>
</dbReference>
<dbReference type="SUPFAM" id="SSF52833">
    <property type="entry name" value="Thioredoxin-like"/>
    <property type="match status" value="1"/>
</dbReference>
<keyword evidence="2" id="KW-1185">Reference proteome</keyword>
<dbReference type="NCBIfam" id="TIGR04019">
    <property type="entry name" value="B_thiol_YtxJ"/>
    <property type="match status" value="1"/>
</dbReference>
<reference evidence="1 2" key="1">
    <citation type="submission" date="2020-08" db="EMBL/GenBank/DDBJ databases">
        <title>Cohnella phylogeny.</title>
        <authorList>
            <person name="Dunlap C."/>
        </authorList>
    </citation>
    <scope>NUCLEOTIDE SEQUENCE [LARGE SCALE GENOMIC DNA]</scope>
    <source>
        <strain evidence="1 2">CBP 2801</strain>
    </source>
</reference>
<comment type="caution">
    <text evidence="1">The sequence shown here is derived from an EMBL/GenBank/DDBJ whole genome shotgun (WGS) entry which is preliminary data.</text>
</comment>
<dbReference type="Proteomes" id="UP000564644">
    <property type="component" value="Unassembled WGS sequence"/>
</dbReference>
<gene>
    <name evidence="1" type="primary">ytxJ</name>
    <name evidence="1" type="ORF">H7C18_05015</name>
</gene>
<evidence type="ECO:0000313" key="2">
    <source>
        <dbReference type="Proteomes" id="UP000564644"/>
    </source>
</evidence>
<name>A0A7X0VUG7_9BACL</name>
<protein>
    <submittedName>
        <fullName evidence="1">Bacillithiol system redox-active protein YtxJ</fullName>
    </submittedName>
</protein>
<sequence>MADIRQLTSMEDWQQALRHSEDKPVLVFKHSTQCPISAGAHEELLHYVSDDKGSAVDYALVRVIEEKPVSNAIAETLGITHKSPQAILVKGGQAVWDESHWRITYSFLSERLGQPEEANGT</sequence>
<dbReference type="RefSeq" id="WP_185127930.1">
    <property type="nucleotide sequence ID" value="NZ_JACJVO010000006.1"/>
</dbReference>